<dbReference type="AlphaFoldDB" id="A0A448WYC5"/>
<comment type="caution">
    <text evidence="1">The sequence shown here is derived from an EMBL/GenBank/DDBJ whole genome shotgun (WGS) entry which is preliminary data.</text>
</comment>
<reference evidence="1" key="1">
    <citation type="submission" date="2018-11" db="EMBL/GenBank/DDBJ databases">
        <authorList>
            <consortium name="Pathogen Informatics"/>
        </authorList>
    </citation>
    <scope>NUCLEOTIDE SEQUENCE</scope>
</reference>
<name>A0A448WYC5_9PLAT</name>
<dbReference type="EMBL" id="CAAALY010060992">
    <property type="protein sequence ID" value="VEL23256.1"/>
    <property type="molecule type" value="Genomic_DNA"/>
</dbReference>
<evidence type="ECO:0000313" key="1">
    <source>
        <dbReference type="EMBL" id="VEL23256.1"/>
    </source>
</evidence>
<protein>
    <submittedName>
        <fullName evidence="1">Uncharacterized protein</fullName>
    </submittedName>
</protein>
<keyword evidence="2" id="KW-1185">Reference proteome</keyword>
<evidence type="ECO:0000313" key="2">
    <source>
        <dbReference type="Proteomes" id="UP000784294"/>
    </source>
</evidence>
<dbReference type="Proteomes" id="UP000784294">
    <property type="component" value="Unassembled WGS sequence"/>
</dbReference>
<proteinExistence type="predicted"/>
<sequence length="92" mass="10250">MTHDPASTDIPCRSNVLRDFLVYLLVRLERIGKSLNLGLRGSFFFLFLSIKGLLETQPLSVLDVSGGRQTLYIFRIGLTSFSQLGLVVSVTM</sequence>
<accession>A0A448WYC5</accession>
<gene>
    <name evidence="1" type="ORF">PXEA_LOCUS16696</name>
</gene>
<organism evidence="1 2">
    <name type="scientific">Protopolystoma xenopodis</name>
    <dbReference type="NCBI Taxonomy" id="117903"/>
    <lineage>
        <taxon>Eukaryota</taxon>
        <taxon>Metazoa</taxon>
        <taxon>Spiralia</taxon>
        <taxon>Lophotrochozoa</taxon>
        <taxon>Platyhelminthes</taxon>
        <taxon>Monogenea</taxon>
        <taxon>Polyopisthocotylea</taxon>
        <taxon>Polystomatidea</taxon>
        <taxon>Polystomatidae</taxon>
        <taxon>Protopolystoma</taxon>
    </lineage>
</organism>